<evidence type="ECO:0000313" key="1">
    <source>
        <dbReference type="EMBL" id="CUN42647.1"/>
    </source>
</evidence>
<dbReference type="AlphaFoldDB" id="A0A173WVT2"/>
<evidence type="ECO:0000313" key="4">
    <source>
        <dbReference type="EMBL" id="MSD26673.1"/>
    </source>
</evidence>
<evidence type="ECO:0000313" key="3">
    <source>
        <dbReference type="EMBL" id="MDB8017060.1"/>
    </source>
</evidence>
<evidence type="ECO:0000313" key="6">
    <source>
        <dbReference type="Proteomes" id="UP000095602"/>
    </source>
</evidence>
<dbReference type="EMBL" id="WKQV01000005">
    <property type="protein sequence ID" value="MSD26673.1"/>
    <property type="molecule type" value="Genomic_DNA"/>
</dbReference>
<protein>
    <submittedName>
        <fullName evidence="1">Uncharacterized protein</fullName>
    </submittedName>
</protein>
<proteinExistence type="predicted"/>
<dbReference type="RefSeq" id="WP_154268411.1">
    <property type="nucleotide sequence ID" value="NZ_CYYW01000001.1"/>
</dbReference>
<dbReference type="EMBL" id="CYYW01000001">
    <property type="protein sequence ID" value="CUN42647.1"/>
    <property type="molecule type" value="Genomic_DNA"/>
</dbReference>
<dbReference type="Proteomes" id="UP000095384">
    <property type="component" value="Unassembled WGS sequence"/>
</dbReference>
<organism evidence="1 5">
    <name type="scientific">Agathobacter rectalis</name>
    <dbReference type="NCBI Taxonomy" id="39491"/>
    <lineage>
        <taxon>Bacteria</taxon>
        <taxon>Bacillati</taxon>
        <taxon>Bacillota</taxon>
        <taxon>Clostridia</taxon>
        <taxon>Lachnospirales</taxon>
        <taxon>Lachnospiraceae</taxon>
        <taxon>Agathobacter</taxon>
    </lineage>
</organism>
<dbReference type="EMBL" id="JAQLYE010000004">
    <property type="protein sequence ID" value="MDB8017060.1"/>
    <property type="molecule type" value="Genomic_DNA"/>
</dbReference>
<evidence type="ECO:0000313" key="2">
    <source>
        <dbReference type="EMBL" id="CUO71869.1"/>
    </source>
</evidence>
<reference evidence="3" key="3">
    <citation type="submission" date="2023-01" db="EMBL/GenBank/DDBJ databases">
        <title>Human gut microbiome strain richness.</title>
        <authorList>
            <person name="Chen-Liaw A."/>
        </authorList>
    </citation>
    <scope>NUCLEOTIDE SEQUENCE</scope>
    <source>
        <strain evidence="3">1001283st1_D2_1001283B150209_150212</strain>
    </source>
</reference>
<dbReference type="Proteomes" id="UP001212823">
    <property type="component" value="Unassembled WGS sequence"/>
</dbReference>
<gene>
    <name evidence="1" type="ORF">ERS852417_00287</name>
    <name evidence="2" type="ORF">ERS852497_00574</name>
    <name evidence="4" type="ORF">GKE44_05755</name>
    <name evidence="3" type="ORF">PNE45_03275</name>
</gene>
<evidence type="ECO:0000313" key="5">
    <source>
        <dbReference type="Proteomes" id="UP000095384"/>
    </source>
</evidence>
<accession>A0A173WVT2</accession>
<dbReference type="EMBL" id="CZAJ01000003">
    <property type="protein sequence ID" value="CUO71869.1"/>
    <property type="molecule type" value="Genomic_DNA"/>
</dbReference>
<reference evidence="5 6" key="1">
    <citation type="submission" date="2015-09" db="EMBL/GenBank/DDBJ databases">
        <authorList>
            <consortium name="Pathogen Informatics"/>
        </authorList>
    </citation>
    <scope>NUCLEOTIDE SEQUENCE [LARGE SCALE GENOMIC DNA]</scope>
    <source>
        <strain evidence="1 5">2789STDY5608860</strain>
        <strain evidence="2 6">2789STDY5834884</strain>
    </source>
</reference>
<evidence type="ECO:0000313" key="7">
    <source>
        <dbReference type="Proteomes" id="UP000465607"/>
    </source>
</evidence>
<sequence>MNTTSTAYFRKSDKLFISTASVYIPKTEFAGSSIKWFDDSKLIRKNK</sequence>
<reference evidence="4 7" key="2">
    <citation type="journal article" date="2019" name="Nat. Med.">
        <title>A library of human gut bacterial isolates paired with longitudinal multiomics data enables mechanistic microbiome research.</title>
        <authorList>
            <person name="Poyet M."/>
            <person name="Groussin M."/>
            <person name="Gibbons S.M."/>
            <person name="Avila-Pacheco J."/>
            <person name="Jiang X."/>
            <person name="Kearney S.M."/>
            <person name="Perrotta A.R."/>
            <person name="Berdy B."/>
            <person name="Zhao S."/>
            <person name="Lieberman T.D."/>
            <person name="Swanson P.K."/>
            <person name="Smith M."/>
            <person name="Roesemann S."/>
            <person name="Alexander J.E."/>
            <person name="Rich S.A."/>
            <person name="Livny J."/>
            <person name="Vlamakis H."/>
            <person name="Clish C."/>
            <person name="Bullock K."/>
            <person name="Deik A."/>
            <person name="Scott J."/>
            <person name="Pierce K.A."/>
            <person name="Xavier R.J."/>
            <person name="Alm E.J."/>
        </authorList>
    </citation>
    <scope>NUCLEOTIDE SEQUENCE [LARGE SCALE GENOMIC DNA]</scope>
    <source>
        <strain evidence="4 7">BIOML-A5</strain>
    </source>
</reference>
<dbReference type="Proteomes" id="UP000095602">
    <property type="component" value="Unassembled WGS sequence"/>
</dbReference>
<name>A0A173WVT2_9FIRM</name>
<dbReference type="Proteomes" id="UP000465607">
    <property type="component" value="Unassembled WGS sequence"/>
</dbReference>